<evidence type="ECO:0000256" key="1">
    <source>
        <dbReference type="ARBA" id="ARBA00022722"/>
    </source>
</evidence>
<comment type="similarity">
    <text evidence="6 7">Belongs to the helicase family. DinG subfamily. Type 2 sub-subfamily.</text>
</comment>
<dbReference type="InterPro" id="IPR013520">
    <property type="entry name" value="Ribonucl_H"/>
</dbReference>
<dbReference type="Gene3D" id="3.40.50.300">
    <property type="entry name" value="P-loop containing nucleotide triphosphate hydrolases"/>
    <property type="match status" value="2"/>
</dbReference>
<keyword evidence="3 6" id="KW-0378">Hydrolase</keyword>
<dbReference type="RefSeq" id="WP_283075103.1">
    <property type="nucleotide sequence ID" value="NZ_CP121671.1"/>
</dbReference>
<dbReference type="Proteomes" id="UP001221597">
    <property type="component" value="Chromosome"/>
</dbReference>
<dbReference type="InterPro" id="IPR045028">
    <property type="entry name" value="DinG/Rad3-like"/>
</dbReference>
<dbReference type="NCBIfam" id="NF005981">
    <property type="entry name" value="PRK08074.1"/>
    <property type="match status" value="1"/>
</dbReference>
<dbReference type="GO" id="GO:0003678">
    <property type="term" value="F:DNA helicase activity"/>
    <property type="evidence" value="ECO:0007669"/>
    <property type="project" value="UniProtKB-EC"/>
</dbReference>
<dbReference type="EMBL" id="CP121671">
    <property type="protein sequence ID" value="WFT73076.1"/>
    <property type="molecule type" value="Genomic_DNA"/>
</dbReference>
<dbReference type="SUPFAM" id="SSF53098">
    <property type="entry name" value="Ribonuclease H-like"/>
    <property type="match status" value="1"/>
</dbReference>
<feature type="short sequence motif" description="DEAH box" evidence="6">
    <location>
        <begin position="463"/>
        <end position="466"/>
    </location>
</feature>
<dbReference type="PANTHER" id="PTHR11472">
    <property type="entry name" value="DNA REPAIR DEAD HELICASE RAD3/XP-D SUBFAMILY MEMBER"/>
    <property type="match status" value="1"/>
</dbReference>
<dbReference type="InterPro" id="IPR006555">
    <property type="entry name" value="ATP-dep_Helicase_C"/>
</dbReference>
<dbReference type="SMART" id="SM00491">
    <property type="entry name" value="HELICc2"/>
    <property type="match status" value="1"/>
</dbReference>
<dbReference type="PROSITE" id="PS51193">
    <property type="entry name" value="HELICASE_ATP_BIND_2"/>
    <property type="match status" value="1"/>
</dbReference>
<comment type="caution">
    <text evidence="6">Lacks conserved residue(s) required for the propagation of feature annotation.</text>
</comment>
<sequence>MSTFAIVDLETTGNALSKQDRMIEIGIVIMRKGKTLKEFSSLIFPEREIPPFITSLTGIKDEDLIDAPLFSEIAEDVYHLLKDCYIVAHNIEFDLSFLNNEFKRCGFPVLHNKLIDTVELSRIFLPESPSFKLGQLAQLLHIGHDNPHRALSDAAVTADLLTILLTELERLPERTLVYLLKLSDKLKSDMRPLIEKAIDKNRYNHQVTDKFDIHYGIPVKRRQIDFKVSREKQPPFNEWIRHAYEGKEGLQQVISGYETRDGQKRMSEAVYQALSKGKHALIEGGAGIGKSLAYLLSAVHYAINHKERIMISTHTTSLQNQLLEEEIPRLETLLGRPLQAVLYKGKSHYISLLHFSYELERSYHDNYDISLTKSMILVWLTHTTTGDIDEIQLPSSGEQFWRKISSEASKNTISDKTDHASYWQWAEERAARADLIITNHSLLCLDLISNEQRLPDFDRLVVDEAHHLESTASRYFGIRLNYKELQQQLTQFNEFFHPAVFKPFHVDVRKQLDRCSHYVEEAKEELNHLSRYLFQKVKSIRNRIQSKSDVGRAQYLLKEDSDEKFVNTSFEMTQRFLAPIHSIKRETAGLIRAVESIVTSDHSEGVRVLWQRLINHAEMCSSVIRQLETFFNLDGETVKWIEIDAEGASNSIYLYSEPLDIAEQLNKKLYSTKKSVVLTSATLTTNGSFSYMKRLLGLERLNNSSLHELSIPSPYDYERHVRLMVPDDFPNIRTQTEEFIYSISEAIYSIAHVTNGRMLVLFTSYEMLKKTYYLLKEVAAPEEFMIFAQGISSGSRDRLKKNFQTFDQSILLGTSSFWEGVDIPGDDLSCLVIARLPFDPPDQPAQIMRDSRLKSKGLNPFMEQSLPQAILRFKQGFGRLIRSTTDRGVVFVCDQRLIEAKYGKYFISSIPDIPLTYQSTSKLVQDMEKWI</sequence>
<keyword evidence="5 6" id="KW-0067">ATP-binding</keyword>
<dbReference type="InterPro" id="IPR014013">
    <property type="entry name" value="Helic_SF1/SF2_ATP-bd_DinG/Rad3"/>
</dbReference>
<dbReference type="SMART" id="SM00487">
    <property type="entry name" value="DEXDc"/>
    <property type="match status" value="1"/>
</dbReference>
<dbReference type="NCBIfam" id="TIGR00573">
    <property type="entry name" value="dnaq"/>
    <property type="match status" value="1"/>
</dbReference>
<name>A0ABY8IWB7_9BACI</name>
<feature type="domain" description="Helicase ATP-binding" evidence="8">
    <location>
        <begin position="249"/>
        <end position="515"/>
    </location>
</feature>
<dbReference type="Pfam" id="PF00929">
    <property type="entry name" value="RNase_T"/>
    <property type="match status" value="1"/>
</dbReference>
<dbReference type="InterPro" id="IPR036397">
    <property type="entry name" value="RNaseH_sf"/>
</dbReference>
<keyword evidence="9" id="KW-0347">Helicase</keyword>
<dbReference type="EC" id="3.1.-.-" evidence="6 7"/>
<protein>
    <recommendedName>
        <fullName evidence="6 7">3'-5' exonuclease DinG</fullName>
        <ecNumber evidence="6 7">3.1.-.-</ecNumber>
    </recommendedName>
</protein>
<organism evidence="9 10">
    <name type="scientific">Halobacillus naozhouensis</name>
    <dbReference type="NCBI Taxonomy" id="554880"/>
    <lineage>
        <taxon>Bacteria</taxon>
        <taxon>Bacillati</taxon>
        <taxon>Bacillota</taxon>
        <taxon>Bacilli</taxon>
        <taxon>Bacillales</taxon>
        <taxon>Bacillaceae</taxon>
        <taxon>Halobacillus</taxon>
    </lineage>
</organism>
<dbReference type="InterPro" id="IPR027417">
    <property type="entry name" value="P-loop_NTPase"/>
</dbReference>
<reference evidence="9 10" key="1">
    <citation type="submission" date="2023-04" db="EMBL/GenBank/DDBJ databases">
        <title>Genome sequence of Halobacillus naozhouensis KACC 21980.</title>
        <authorList>
            <person name="Kim S."/>
            <person name="Heo J."/>
            <person name="Kwon S.-W."/>
        </authorList>
    </citation>
    <scope>NUCLEOTIDE SEQUENCE [LARGE SCALE GENOMIC DNA]</scope>
    <source>
        <strain evidence="9 10">KCTC 13234</strain>
    </source>
</reference>
<proteinExistence type="inferred from homology"/>
<dbReference type="Pfam" id="PF04851">
    <property type="entry name" value="ResIII"/>
    <property type="match status" value="1"/>
</dbReference>
<evidence type="ECO:0000256" key="6">
    <source>
        <dbReference type="HAMAP-Rule" id="MF_02206"/>
    </source>
</evidence>
<dbReference type="PANTHER" id="PTHR11472:SF34">
    <property type="entry name" value="REGULATOR OF TELOMERE ELONGATION HELICASE 1"/>
    <property type="match status" value="1"/>
</dbReference>
<dbReference type="InterPro" id="IPR006935">
    <property type="entry name" value="Helicase/UvrB_N"/>
</dbReference>
<evidence type="ECO:0000313" key="10">
    <source>
        <dbReference type="Proteomes" id="UP001221597"/>
    </source>
</evidence>
<keyword evidence="10" id="KW-1185">Reference proteome</keyword>
<dbReference type="Gene3D" id="3.30.420.10">
    <property type="entry name" value="Ribonuclease H-like superfamily/Ribonuclease H"/>
    <property type="match status" value="1"/>
</dbReference>
<keyword evidence="2 6" id="KW-0547">Nucleotide-binding</keyword>
<dbReference type="SUPFAM" id="SSF52540">
    <property type="entry name" value="P-loop containing nucleoside triphosphate hydrolases"/>
    <property type="match status" value="1"/>
</dbReference>
<evidence type="ECO:0000256" key="5">
    <source>
        <dbReference type="ARBA" id="ARBA00022840"/>
    </source>
</evidence>
<dbReference type="GO" id="GO:0016787">
    <property type="term" value="F:hydrolase activity"/>
    <property type="evidence" value="ECO:0007669"/>
    <property type="project" value="UniProtKB-KW"/>
</dbReference>
<evidence type="ECO:0000256" key="3">
    <source>
        <dbReference type="ARBA" id="ARBA00022801"/>
    </source>
</evidence>
<evidence type="ECO:0000259" key="8">
    <source>
        <dbReference type="PROSITE" id="PS51193"/>
    </source>
</evidence>
<keyword evidence="4 6" id="KW-0269">Exonuclease</keyword>
<dbReference type="SMART" id="SM00479">
    <property type="entry name" value="EXOIII"/>
    <property type="match status" value="1"/>
</dbReference>
<dbReference type="InterPro" id="IPR014001">
    <property type="entry name" value="Helicase_ATP-bd"/>
</dbReference>
<dbReference type="InterPro" id="IPR006310">
    <property type="entry name" value="DinG"/>
</dbReference>
<gene>
    <name evidence="6 7 9" type="primary">dinG</name>
    <name evidence="9" type="ORF">P9989_11715</name>
</gene>
<accession>A0ABY8IWB7</accession>
<evidence type="ECO:0000256" key="7">
    <source>
        <dbReference type="RuleBase" id="RU364106"/>
    </source>
</evidence>
<evidence type="ECO:0000313" key="9">
    <source>
        <dbReference type="EMBL" id="WFT73076.1"/>
    </source>
</evidence>
<dbReference type="InterPro" id="IPR012337">
    <property type="entry name" value="RNaseH-like_sf"/>
</dbReference>
<evidence type="ECO:0000256" key="4">
    <source>
        <dbReference type="ARBA" id="ARBA00022839"/>
    </source>
</evidence>
<keyword evidence="1 6" id="KW-0540">Nuclease</keyword>
<comment type="function">
    <text evidence="6 7">3'-5' exonuclease.</text>
</comment>
<evidence type="ECO:0000256" key="2">
    <source>
        <dbReference type="ARBA" id="ARBA00022741"/>
    </source>
</evidence>
<dbReference type="Pfam" id="PF13307">
    <property type="entry name" value="Helicase_C_2"/>
    <property type="match status" value="1"/>
</dbReference>
<dbReference type="NCBIfam" id="TIGR01407">
    <property type="entry name" value="dinG_rel"/>
    <property type="match status" value="1"/>
</dbReference>
<dbReference type="HAMAP" id="MF_02206">
    <property type="entry name" value="DinG_exonucl"/>
    <property type="match status" value="1"/>
</dbReference>
<dbReference type="CDD" id="cd06127">
    <property type="entry name" value="DEDDh"/>
    <property type="match status" value="1"/>
</dbReference>
<dbReference type="InterPro" id="IPR006054">
    <property type="entry name" value="DnaQ"/>
</dbReference>